<sequence>MLSTAAAVAPPAPGPPPAATARPVPADSAAADAELLLYLSEFEDARGEWIDPAELPPVPRDSGDEDDGR</sequence>
<name>A0ABT1QNV5_9GAMM</name>
<proteinExistence type="predicted"/>
<evidence type="ECO:0000313" key="2">
    <source>
        <dbReference type="EMBL" id="MCQ4164030.1"/>
    </source>
</evidence>
<comment type="caution">
    <text evidence="2">The sequence shown here is derived from an EMBL/GenBank/DDBJ whole genome shotgun (WGS) entry which is preliminary data.</text>
</comment>
<evidence type="ECO:0000256" key="1">
    <source>
        <dbReference type="SAM" id="MobiDB-lite"/>
    </source>
</evidence>
<dbReference type="Proteomes" id="UP001165498">
    <property type="component" value="Unassembled WGS sequence"/>
</dbReference>
<accession>A0ABT1QNV5</accession>
<dbReference type="EMBL" id="JANFQO010000003">
    <property type="protein sequence ID" value="MCQ4164030.1"/>
    <property type="molecule type" value="Genomic_DNA"/>
</dbReference>
<reference evidence="2" key="1">
    <citation type="submission" date="2022-07" db="EMBL/GenBank/DDBJ databases">
        <title>Tahibacter sp., a new gammaproteobacterium isolated from the silt sample collected at pig farm.</title>
        <authorList>
            <person name="Chen H."/>
        </authorList>
    </citation>
    <scope>NUCLEOTIDE SEQUENCE</scope>
    <source>
        <strain evidence="2">P2K</strain>
    </source>
</reference>
<gene>
    <name evidence="2" type="ORF">NM961_04835</name>
</gene>
<organism evidence="2 3">
    <name type="scientific">Tahibacter harae</name>
    <dbReference type="NCBI Taxonomy" id="2963937"/>
    <lineage>
        <taxon>Bacteria</taxon>
        <taxon>Pseudomonadati</taxon>
        <taxon>Pseudomonadota</taxon>
        <taxon>Gammaproteobacteria</taxon>
        <taxon>Lysobacterales</taxon>
        <taxon>Rhodanobacteraceae</taxon>
        <taxon>Tahibacter</taxon>
    </lineage>
</organism>
<protein>
    <submittedName>
        <fullName evidence="2">Uncharacterized protein</fullName>
    </submittedName>
</protein>
<keyword evidence="3" id="KW-1185">Reference proteome</keyword>
<evidence type="ECO:0000313" key="3">
    <source>
        <dbReference type="Proteomes" id="UP001165498"/>
    </source>
</evidence>
<feature type="region of interest" description="Disordered" evidence="1">
    <location>
        <begin position="47"/>
        <end position="69"/>
    </location>
</feature>
<dbReference type="RefSeq" id="WP_255911993.1">
    <property type="nucleotide sequence ID" value="NZ_JANFQO010000003.1"/>
</dbReference>
<feature type="region of interest" description="Disordered" evidence="1">
    <location>
        <begin position="1"/>
        <end position="26"/>
    </location>
</feature>